<proteinExistence type="inferred from homology"/>
<evidence type="ECO:0000256" key="4">
    <source>
        <dbReference type="ARBA" id="ARBA00022989"/>
    </source>
</evidence>
<sequence>MFACTRIHASRTLTLSSRGRASVLRQQPRILQQRRHFIRALGDGFLDLATALPIPPSLPPYSTTIIIVTVLTRIVLLPIAIWGKKRAWRIEELVIPELEKSKPAVYQSVLKQMKASGVRGDNKHIQAVHSKRSTEILTELRKTLYKKYRCGPITSIIVPTLSQLPVFVLSSMMLSRLSVAPTPFDSESFLTLTTLAHPDPTMTLPIVLGMITMANVESSNWVMSAAERERAQKLEEMNAKRLAEGEKPLIQPNKLIKSGLRILSVVRIIFAALMPGSVTLYWVTSATFGLFQTWGMDWWDSVRKRKRLPPPSAKPPPT</sequence>
<dbReference type="PANTHER" id="PTHR12428">
    <property type="entry name" value="OXA1"/>
    <property type="match status" value="1"/>
</dbReference>
<comment type="subcellular location">
    <subcellularLocation>
        <location evidence="1 6">Membrane</location>
        <topology evidence="1 6">Multi-pass membrane protein</topology>
    </subcellularLocation>
</comment>
<evidence type="ECO:0000256" key="6">
    <source>
        <dbReference type="RuleBase" id="RU003945"/>
    </source>
</evidence>
<keyword evidence="3 6" id="KW-0812">Transmembrane</keyword>
<dbReference type="Pfam" id="PF02096">
    <property type="entry name" value="60KD_IMP"/>
    <property type="match status" value="1"/>
</dbReference>
<feature type="domain" description="Membrane insertase YidC/Oxa/ALB C-terminal" evidence="8">
    <location>
        <begin position="104"/>
        <end position="295"/>
    </location>
</feature>
<dbReference type="PANTHER" id="PTHR12428:SF65">
    <property type="entry name" value="CYTOCHROME C OXIDASE ASSEMBLY PROTEIN COX18, MITOCHONDRIAL"/>
    <property type="match status" value="1"/>
</dbReference>
<evidence type="ECO:0000256" key="7">
    <source>
        <dbReference type="SAM" id="Phobius"/>
    </source>
</evidence>
<dbReference type="Proteomes" id="UP001556367">
    <property type="component" value="Unassembled WGS sequence"/>
</dbReference>
<evidence type="ECO:0000256" key="2">
    <source>
        <dbReference type="ARBA" id="ARBA00009877"/>
    </source>
</evidence>
<comment type="caution">
    <text evidence="9">The sequence shown here is derived from an EMBL/GenBank/DDBJ whole genome shotgun (WGS) entry which is preliminary data.</text>
</comment>
<evidence type="ECO:0000256" key="1">
    <source>
        <dbReference type="ARBA" id="ARBA00004141"/>
    </source>
</evidence>
<keyword evidence="10" id="KW-1185">Reference proteome</keyword>
<dbReference type="InterPro" id="IPR028055">
    <property type="entry name" value="YidC/Oxa/ALB_C"/>
</dbReference>
<evidence type="ECO:0000313" key="10">
    <source>
        <dbReference type="Proteomes" id="UP001556367"/>
    </source>
</evidence>
<evidence type="ECO:0000259" key="8">
    <source>
        <dbReference type="Pfam" id="PF02096"/>
    </source>
</evidence>
<gene>
    <name evidence="9" type="ORF">HGRIS_009509</name>
</gene>
<keyword evidence="5 7" id="KW-0472">Membrane</keyword>
<evidence type="ECO:0000313" key="9">
    <source>
        <dbReference type="EMBL" id="KAL0949454.1"/>
    </source>
</evidence>
<dbReference type="EMBL" id="JASNQZ010000012">
    <property type="protein sequence ID" value="KAL0949454.1"/>
    <property type="molecule type" value="Genomic_DNA"/>
</dbReference>
<name>A0ABR3J1I3_9AGAR</name>
<evidence type="ECO:0000256" key="3">
    <source>
        <dbReference type="ARBA" id="ARBA00022692"/>
    </source>
</evidence>
<dbReference type="InterPro" id="IPR001708">
    <property type="entry name" value="YidC/ALB3/OXA1/COX18"/>
</dbReference>
<feature type="transmembrane region" description="Helical" evidence="7">
    <location>
        <begin position="255"/>
        <end position="274"/>
    </location>
</feature>
<evidence type="ECO:0000256" key="5">
    <source>
        <dbReference type="ARBA" id="ARBA00023136"/>
    </source>
</evidence>
<keyword evidence="4 7" id="KW-1133">Transmembrane helix</keyword>
<reference evidence="10" key="1">
    <citation type="submission" date="2024-06" db="EMBL/GenBank/DDBJ databases">
        <title>Multi-omics analyses provide insights into the biosynthesis of the anticancer antibiotic pleurotin in Hohenbuehelia grisea.</title>
        <authorList>
            <person name="Weaver J.A."/>
            <person name="Alberti F."/>
        </authorList>
    </citation>
    <scope>NUCLEOTIDE SEQUENCE [LARGE SCALE GENOMIC DNA]</scope>
    <source>
        <strain evidence="10">T-177</strain>
    </source>
</reference>
<feature type="transmembrane region" description="Helical" evidence="7">
    <location>
        <begin position="61"/>
        <end position="82"/>
    </location>
</feature>
<protein>
    <recommendedName>
        <fullName evidence="8">Membrane insertase YidC/Oxa/ALB C-terminal domain-containing protein</fullName>
    </recommendedName>
</protein>
<organism evidence="9 10">
    <name type="scientific">Hohenbuehelia grisea</name>
    <dbReference type="NCBI Taxonomy" id="104357"/>
    <lineage>
        <taxon>Eukaryota</taxon>
        <taxon>Fungi</taxon>
        <taxon>Dikarya</taxon>
        <taxon>Basidiomycota</taxon>
        <taxon>Agaricomycotina</taxon>
        <taxon>Agaricomycetes</taxon>
        <taxon>Agaricomycetidae</taxon>
        <taxon>Agaricales</taxon>
        <taxon>Pleurotineae</taxon>
        <taxon>Pleurotaceae</taxon>
        <taxon>Hohenbuehelia</taxon>
    </lineage>
</organism>
<comment type="similarity">
    <text evidence="2 6">Belongs to the OXA1/ALB3/YidC family.</text>
</comment>
<accession>A0ABR3J1I3</accession>